<organism evidence="1 2">
    <name type="scientific">Adiantum capillus-veneris</name>
    <name type="common">Maidenhair fern</name>
    <dbReference type="NCBI Taxonomy" id="13818"/>
    <lineage>
        <taxon>Eukaryota</taxon>
        <taxon>Viridiplantae</taxon>
        <taxon>Streptophyta</taxon>
        <taxon>Embryophyta</taxon>
        <taxon>Tracheophyta</taxon>
        <taxon>Polypodiopsida</taxon>
        <taxon>Polypodiidae</taxon>
        <taxon>Polypodiales</taxon>
        <taxon>Pteridineae</taxon>
        <taxon>Pteridaceae</taxon>
        <taxon>Vittarioideae</taxon>
        <taxon>Adiantum</taxon>
    </lineage>
</organism>
<comment type="caution">
    <text evidence="1">The sequence shown here is derived from an EMBL/GenBank/DDBJ whole genome shotgun (WGS) entry which is preliminary data.</text>
</comment>
<proteinExistence type="predicted"/>
<sequence length="126" mass="14050">MHDGWGSVTGSLAPLDHLCGEAKSWKNVVWELEEGSQCCDDFGYDMIRMRGDTEISVGWNMLGQCKAKPEGLGSFSDLDIRDIQGQALPLMDELRLVRVGARDGRCIPPREKHAVEQGMSKMNLNR</sequence>
<dbReference type="AlphaFoldDB" id="A0A9D4ZAH2"/>
<gene>
    <name evidence="1" type="ORF">GOP47_0018307</name>
</gene>
<evidence type="ECO:0000313" key="1">
    <source>
        <dbReference type="EMBL" id="KAI5067779.1"/>
    </source>
</evidence>
<reference evidence="1" key="1">
    <citation type="submission" date="2021-01" db="EMBL/GenBank/DDBJ databases">
        <title>Adiantum capillus-veneris genome.</title>
        <authorList>
            <person name="Fang Y."/>
            <person name="Liao Q."/>
        </authorList>
    </citation>
    <scope>NUCLEOTIDE SEQUENCE</scope>
    <source>
        <strain evidence="1">H3</strain>
        <tissue evidence="1">Leaf</tissue>
    </source>
</reference>
<dbReference type="Proteomes" id="UP000886520">
    <property type="component" value="Chromosome 17"/>
</dbReference>
<name>A0A9D4ZAH2_ADICA</name>
<evidence type="ECO:0000313" key="2">
    <source>
        <dbReference type="Proteomes" id="UP000886520"/>
    </source>
</evidence>
<accession>A0A9D4ZAH2</accession>
<keyword evidence="2" id="KW-1185">Reference proteome</keyword>
<protein>
    <submittedName>
        <fullName evidence="1">Uncharacterized protein</fullName>
    </submittedName>
</protein>
<dbReference type="EMBL" id="JABFUD020000017">
    <property type="protein sequence ID" value="KAI5067779.1"/>
    <property type="molecule type" value="Genomic_DNA"/>
</dbReference>